<dbReference type="InterPro" id="IPR003663">
    <property type="entry name" value="Sugar/inositol_transpt"/>
</dbReference>
<dbReference type="PROSITE" id="PS50850">
    <property type="entry name" value="MFS"/>
    <property type="match status" value="1"/>
</dbReference>
<feature type="domain" description="Major facilitator superfamily (MFS) profile" evidence="9">
    <location>
        <begin position="17"/>
        <end position="448"/>
    </location>
</feature>
<dbReference type="GO" id="GO:0022857">
    <property type="term" value="F:transmembrane transporter activity"/>
    <property type="evidence" value="ECO:0007669"/>
    <property type="project" value="InterPro"/>
</dbReference>
<evidence type="ECO:0000256" key="7">
    <source>
        <dbReference type="RuleBase" id="RU003346"/>
    </source>
</evidence>
<evidence type="ECO:0000259" key="9">
    <source>
        <dbReference type="PROSITE" id="PS50850"/>
    </source>
</evidence>
<evidence type="ECO:0000256" key="6">
    <source>
        <dbReference type="ARBA" id="ARBA00023136"/>
    </source>
</evidence>
<dbReference type="AlphaFoldDB" id="A0A0R1Q1F4"/>
<evidence type="ECO:0000256" key="3">
    <source>
        <dbReference type="ARBA" id="ARBA00022448"/>
    </source>
</evidence>
<feature type="transmembrane region" description="Helical" evidence="8">
    <location>
        <begin position="423"/>
        <end position="444"/>
    </location>
</feature>
<name>A0A0R1Q1F4_9LACO</name>
<dbReference type="Proteomes" id="UP000051155">
    <property type="component" value="Unassembled WGS sequence"/>
</dbReference>
<dbReference type="NCBIfam" id="TIGR00879">
    <property type="entry name" value="SP"/>
    <property type="match status" value="1"/>
</dbReference>
<dbReference type="Gene3D" id="1.20.1250.20">
    <property type="entry name" value="MFS general substrate transporter like domains"/>
    <property type="match status" value="1"/>
</dbReference>
<dbReference type="PROSITE" id="PS00216">
    <property type="entry name" value="SUGAR_TRANSPORT_1"/>
    <property type="match status" value="1"/>
</dbReference>
<keyword evidence="5 8" id="KW-1133">Transmembrane helix</keyword>
<keyword evidence="11" id="KW-1185">Reference proteome</keyword>
<organism evidence="10 11">
    <name type="scientific">Liquorilactobacillus uvarum DSM 19971</name>
    <dbReference type="NCBI Taxonomy" id="1423812"/>
    <lineage>
        <taxon>Bacteria</taxon>
        <taxon>Bacillati</taxon>
        <taxon>Bacillota</taxon>
        <taxon>Bacilli</taxon>
        <taxon>Lactobacillales</taxon>
        <taxon>Lactobacillaceae</taxon>
        <taxon>Liquorilactobacillus</taxon>
    </lineage>
</organism>
<evidence type="ECO:0000256" key="2">
    <source>
        <dbReference type="ARBA" id="ARBA00010992"/>
    </source>
</evidence>
<evidence type="ECO:0000313" key="11">
    <source>
        <dbReference type="Proteomes" id="UP000051155"/>
    </source>
</evidence>
<feature type="transmembrane region" description="Helical" evidence="8">
    <location>
        <begin position="12"/>
        <end position="30"/>
    </location>
</feature>
<keyword evidence="3 7" id="KW-0813">Transport</keyword>
<proteinExistence type="inferred from homology"/>
<dbReference type="PROSITE" id="PS00217">
    <property type="entry name" value="SUGAR_TRANSPORT_2"/>
    <property type="match status" value="1"/>
</dbReference>
<dbReference type="SUPFAM" id="SSF103473">
    <property type="entry name" value="MFS general substrate transporter"/>
    <property type="match status" value="1"/>
</dbReference>
<dbReference type="PATRIC" id="fig|1423812.3.peg.1852"/>
<dbReference type="InterPro" id="IPR036259">
    <property type="entry name" value="MFS_trans_sf"/>
</dbReference>
<feature type="transmembrane region" description="Helical" evidence="8">
    <location>
        <begin position="84"/>
        <end position="104"/>
    </location>
</feature>
<feature type="transmembrane region" description="Helical" evidence="8">
    <location>
        <begin position="394"/>
        <end position="417"/>
    </location>
</feature>
<dbReference type="GO" id="GO:1904659">
    <property type="term" value="P:D-glucose transmembrane transport"/>
    <property type="evidence" value="ECO:0007669"/>
    <property type="project" value="TreeGrafter"/>
</dbReference>
<dbReference type="PANTHER" id="PTHR48023:SF4">
    <property type="entry name" value="D-XYLOSE-PROTON SYMPORTER-LIKE 2"/>
    <property type="match status" value="1"/>
</dbReference>
<comment type="caution">
    <text evidence="10">The sequence shown here is derived from an EMBL/GenBank/DDBJ whole genome shotgun (WGS) entry which is preliminary data.</text>
</comment>
<dbReference type="EMBL" id="AZEG01000004">
    <property type="protein sequence ID" value="KRL38534.1"/>
    <property type="molecule type" value="Genomic_DNA"/>
</dbReference>
<evidence type="ECO:0000256" key="1">
    <source>
        <dbReference type="ARBA" id="ARBA00004651"/>
    </source>
</evidence>
<dbReference type="OrthoDB" id="9783823at2"/>
<evidence type="ECO:0000256" key="4">
    <source>
        <dbReference type="ARBA" id="ARBA00022692"/>
    </source>
</evidence>
<feature type="transmembrane region" description="Helical" evidence="8">
    <location>
        <begin position="357"/>
        <end position="382"/>
    </location>
</feature>
<reference evidence="10 11" key="1">
    <citation type="journal article" date="2015" name="Genome Announc.">
        <title>Expanding the biotechnology potential of lactobacilli through comparative genomics of 213 strains and associated genera.</title>
        <authorList>
            <person name="Sun Z."/>
            <person name="Harris H.M."/>
            <person name="McCann A."/>
            <person name="Guo C."/>
            <person name="Argimon S."/>
            <person name="Zhang W."/>
            <person name="Yang X."/>
            <person name="Jeffery I.B."/>
            <person name="Cooney J.C."/>
            <person name="Kagawa T.F."/>
            <person name="Liu W."/>
            <person name="Song Y."/>
            <person name="Salvetti E."/>
            <person name="Wrobel A."/>
            <person name="Rasinkangas P."/>
            <person name="Parkhill J."/>
            <person name="Rea M.C."/>
            <person name="O'Sullivan O."/>
            <person name="Ritari J."/>
            <person name="Douillard F.P."/>
            <person name="Paul Ross R."/>
            <person name="Yang R."/>
            <person name="Briner A.E."/>
            <person name="Felis G.E."/>
            <person name="de Vos W.M."/>
            <person name="Barrangou R."/>
            <person name="Klaenhammer T.R."/>
            <person name="Caufield P.W."/>
            <person name="Cui Y."/>
            <person name="Zhang H."/>
            <person name="O'Toole P.W."/>
        </authorList>
    </citation>
    <scope>NUCLEOTIDE SEQUENCE [LARGE SCALE GENOMIC DNA]</scope>
    <source>
        <strain evidence="10 11">DSM 19971</strain>
    </source>
</reference>
<feature type="transmembrane region" description="Helical" evidence="8">
    <location>
        <begin position="50"/>
        <end position="72"/>
    </location>
</feature>
<feature type="transmembrane region" description="Helical" evidence="8">
    <location>
        <begin position="258"/>
        <end position="281"/>
    </location>
</feature>
<evidence type="ECO:0000256" key="8">
    <source>
        <dbReference type="SAM" id="Phobius"/>
    </source>
</evidence>
<accession>A0A0R1Q1F4</accession>
<feature type="transmembrane region" description="Helical" evidence="8">
    <location>
        <begin position="148"/>
        <end position="169"/>
    </location>
</feature>
<feature type="transmembrane region" description="Helical" evidence="8">
    <location>
        <begin position="331"/>
        <end position="351"/>
    </location>
</feature>
<dbReference type="Pfam" id="PF00083">
    <property type="entry name" value="Sugar_tr"/>
    <property type="match status" value="1"/>
</dbReference>
<evidence type="ECO:0000313" key="10">
    <source>
        <dbReference type="EMBL" id="KRL38534.1"/>
    </source>
</evidence>
<dbReference type="InterPro" id="IPR005828">
    <property type="entry name" value="MFS_sugar_transport-like"/>
</dbReference>
<keyword evidence="4 8" id="KW-0812">Transmembrane</keyword>
<dbReference type="InterPro" id="IPR020846">
    <property type="entry name" value="MFS_dom"/>
</dbReference>
<keyword evidence="6 8" id="KW-0472">Membrane</keyword>
<evidence type="ECO:0000256" key="5">
    <source>
        <dbReference type="ARBA" id="ARBA00022989"/>
    </source>
</evidence>
<sequence length="457" mass="49990">MLEHKRIGIEDSFLRYASSVIALGGFLFGYDTGVINGALSFLSQPSQLDLNSAQQGIVSSSLIIGCCFGALLSGRLADRIGRKASLQWVAIVFTIATIGCSFSITSNMLIIFRTILGLSVGCASDLAPMYLAEISPSEWRSQNVNKNAIAIVIGQLASFTVNAVLGNVWENWAPIWRVMMGVAALPAFLLWLLSFDLPQSPKWQLLNNSLAQAKKNFSKLGFPKIDIQKNLVRAKKIVETKKDKMDVKKIFSNKHLTYLLAAGVSIGLIQQLSGVNAVMYYGTILLEKIGMSRGMSLYSNILVGVISTVATLLGTRLIVNHNHRRMLGIGLLGNSVFLGLLTAVLHLGLFSRTNTNMVVLILLALFLATQQGIVSPVTWLMLSEIFPQQLKARFMAVSTTVIWLTNFVISLVCPILLGSFGTANVFLMFTVSNVLCISLTFFFINPRALKDAFKQVK</sequence>
<comment type="subcellular location">
    <subcellularLocation>
        <location evidence="1">Cell membrane</location>
        <topology evidence="1">Multi-pass membrane protein</topology>
    </subcellularLocation>
</comment>
<dbReference type="STRING" id="1423812.FD20_GL001740"/>
<dbReference type="InterPro" id="IPR005829">
    <property type="entry name" value="Sugar_transporter_CS"/>
</dbReference>
<gene>
    <name evidence="10" type="ORF">FD20_GL001740</name>
</gene>
<feature type="transmembrane region" description="Helical" evidence="8">
    <location>
        <begin position="175"/>
        <end position="193"/>
    </location>
</feature>
<dbReference type="PRINTS" id="PR00171">
    <property type="entry name" value="SUGRTRNSPORT"/>
</dbReference>
<dbReference type="PANTHER" id="PTHR48023">
    <property type="entry name" value="D-XYLOSE-PROTON SYMPORTER-LIKE 2"/>
    <property type="match status" value="1"/>
</dbReference>
<feature type="transmembrane region" description="Helical" evidence="8">
    <location>
        <begin position="301"/>
        <end position="319"/>
    </location>
</feature>
<dbReference type="InterPro" id="IPR050820">
    <property type="entry name" value="MFS_Sugar_Transporter"/>
</dbReference>
<protein>
    <submittedName>
        <fullName evidence="10">Major facilitator superfamily permease</fullName>
    </submittedName>
</protein>
<comment type="similarity">
    <text evidence="2 7">Belongs to the major facilitator superfamily. Sugar transporter (TC 2.A.1.1) family.</text>
</comment>
<dbReference type="GO" id="GO:0005886">
    <property type="term" value="C:plasma membrane"/>
    <property type="evidence" value="ECO:0007669"/>
    <property type="project" value="UniProtKB-SubCell"/>
</dbReference>